<evidence type="ECO:0000256" key="8">
    <source>
        <dbReference type="ARBA" id="ARBA00022801"/>
    </source>
</evidence>
<evidence type="ECO:0000256" key="5">
    <source>
        <dbReference type="ARBA" id="ARBA00022705"/>
    </source>
</evidence>
<evidence type="ECO:0000256" key="3">
    <source>
        <dbReference type="ARBA" id="ARBA00022679"/>
    </source>
</evidence>
<protein>
    <recommendedName>
        <fullName evidence="2">DNA-directed DNA polymerase</fullName>
        <ecNumber evidence="2">2.7.7.7</ecNumber>
    </recommendedName>
</protein>
<evidence type="ECO:0000313" key="17">
    <source>
        <dbReference type="EMBL" id="KAH9288195.1"/>
    </source>
</evidence>
<evidence type="ECO:0000256" key="15">
    <source>
        <dbReference type="SAM" id="MobiDB-lite"/>
    </source>
</evidence>
<dbReference type="InterPro" id="IPR036397">
    <property type="entry name" value="RNaseH_sf"/>
</dbReference>
<comment type="similarity">
    <text evidence="1">Belongs to the DNA polymerase type-A family.</text>
</comment>
<dbReference type="Gene3D" id="1.10.150.20">
    <property type="entry name" value="5' to 3' exonuclease, C-terminal subdomain"/>
    <property type="match status" value="1"/>
</dbReference>
<name>A0AA38BNR8_TAXCH</name>
<dbReference type="Gene3D" id="3.30.420.10">
    <property type="entry name" value="Ribonuclease H-like superfamily/Ribonuclease H"/>
    <property type="match status" value="1"/>
</dbReference>
<keyword evidence="12" id="KW-0238">DNA-binding</keyword>
<keyword evidence="4" id="KW-0548">Nucleotidyltransferase</keyword>
<evidence type="ECO:0000256" key="10">
    <source>
        <dbReference type="ARBA" id="ARBA00022932"/>
    </source>
</evidence>
<feature type="compositionally biased region" description="Polar residues" evidence="15">
    <location>
        <begin position="311"/>
        <end position="323"/>
    </location>
</feature>
<dbReference type="FunFam" id="3.30.420.10:FF:000051">
    <property type="entry name" value="DNA polymerase I"/>
    <property type="match status" value="1"/>
</dbReference>
<evidence type="ECO:0000256" key="9">
    <source>
        <dbReference type="ARBA" id="ARBA00022839"/>
    </source>
</evidence>
<dbReference type="Gene3D" id="3.30.70.370">
    <property type="match status" value="1"/>
</dbReference>
<dbReference type="GO" id="GO:0003887">
    <property type="term" value="F:DNA-directed DNA polymerase activity"/>
    <property type="evidence" value="ECO:0007669"/>
    <property type="project" value="UniProtKB-KW"/>
</dbReference>
<feature type="region of interest" description="Disordered" evidence="15">
    <location>
        <begin position="269"/>
        <end position="297"/>
    </location>
</feature>
<dbReference type="EMBL" id="JAHRHJ020003813">
    <property type="protein sequence ID" value="KAH9288195.1"/>
    <property type="molecule type" value="Genomic_DNA"/>
</dbReference>
<proteinExistence type="inferred from homology"/>
<dbReference type="InterPro" id="IPR002562">
    <property type="entry name" value="3'-5'_exonuclease_dom"/>
</dbReference>
<evidence type="ECO:0000259" key="16">
    <source>
        <dbReference type="SMART" id="SM00482"/>
    </source>
</evidence>
<dbReference type="PRINTS" id="PR00868">
    <property type="entry name" value="DNAPOLI"/>
</dbReference>
<dbReference type="CDD" id="cd06139">
    <property type="entry name" value="DNA_polA_I_Ecoli_like_exo"/>
    <property type="match status" value="1"/>
</dbReference>
<dbReference type="Proteomes" id="UP000824469">
    <property type="component" value="Unassembled WGS sequence"/>
</dbReference>
<accession>A0AA38BNR8</accession>
<dbReference type="GO" id="GO:0003677">
    <property type="term" value="F:DNA binding"/>
    <property type="evidence" value="ECO:0007669"/>
    <property type="project" value="UniProtKB-KW"/>
</dbReference>
<organism evidence="17 18">
    <name type="scientific">Taxus chinensis</name>
    <name type="common">Chinese yew</name>
    <name type="synonym">Taxus wallichiana var. chinensis</name>
    <dbReference type="NCBI Taxonomy" id="29808"/>
    <lineage>
        <taxon>Eukaryota</taxon>
        <taxon>Viridiplantae</taxon>
        <taxon>Streptophyta</taxon>
        <taxon>Embryophyta</taxon>
        <taxon>Tracheophyta</taxon>
        <taxon>Spermatophyta</taxon>
        <taxon>Pinopsida</taxon>
        <taxon>Pinidae</taxon>
        <taxon>Conifers II</taxon>
        <taxon>Cupressales</taxon>
        <taxon>Taxaceae</taxon>
        <taxon>Taxus</taxon>
    </lineage>
</organism>
<keyword evidence="7" id="KW-0227">DNA damage</keyword>
<dbReference type="GO" id="GO:0008408">
    <property type="term" value="F:3'-5' exonuclease activity"/>
    <property type="evidence" value="ECO:0007669"/>
    <property type="project" value="InterPro"/>
</dbReference>
<dbReference type="FunFam" id="1.10.150.20:FF:000034">
    <property type="entry name" value="DNA polymerase I"/>
    <property type="match status" value="1"/>
</dbReference>
<evidence type="ECO:0000256" key="12">
    <source>
        <dbReference type="ARBA" id="ARBA00023125"/>
    </source>
</evidence>
<comment type="caution">
    <text evidence="17">The sequence shown here is derived from an EMBL/GenBank/DDBJ whole genome shotgun (WGS) entry which is preliminary data.</text>
</comment>
<keyword evidence="8" id="KW-0378">Hydrolase</keyword>
<dbReference type="Pfam" id="PF01612">
    <property type="entry name" value="DNA_pol_A_exo1"/>
    <property type="match status" value="1"/>
</dbReference>
<dbReference type="InterPro" id="IPR001098">
    <property type="entry name" value="DNA-dir_DNA_pol_A_palm_dom"/>
</dbReference>
<dbReference type="GO" id="GO:0009507">
    <property type="term" value="C:chloroplast"/>
    <property type="evidence" value="ECO:0007669"/>
    <property type="project" value="UniProtKB-ARBA"/>
</dbReference>
<dbReference type="PANTHER" id="PTHR10133:SF27">
    <property type="entry name" value="DNA POLYMERASE NU"/>
    <property type="match status" value="1"/>
</dbReference>
<evidence type="ECO:0000256" key="11">
    <source>
        <dbReference type="ARBA" id="ARBA00022946"/>
    </source>
</evidence>
<dbReference type="InterPro" id="IPR012337">
    <property type="entry name" value="RNaseH-like_sf"/>
</dbReference>
<reference evidence="17 18" key="1">
    <citation type="journal article" date="2021" name="Nat. Plants">
        <title>The Taxus genome provides insights into paclitaxel biosynthesis.</title>
        <authorList>
            <person name="Xiong X."/>
            <person name="Gou J."/>
            <person name="Liao Q."/>
            <person name="Li Y."/>
            <person name="Zhou Q."/>
            <person name="Bi G."/>
            <person name="Li C."/>
            <person name="Du R."/>
            <person name="Wang X."/>
            <person name="Sun T."/>
            <person name="Guo L."/>
            <person name="Liang H."/>
            <person name="Lu P."/>
            <person name="Wu Y."/>
            <person name="Zhang Z."/>
            <person name="Ro D.K."/>
            <person name="Shang Y."/>
            <person name="Huang S."/>
            <person name="Yan J."/>
        </authorList>
    </citation>
    <scope>NUCLEOTIDE SEQUENCE [LARGE SCALE GENOMIC DNA]</scope>
    <source>
        <strain evidence="17">Ta-2019</strain>
    </source>
</reference>
<dbReference type="PANTHER" id="PTHR10133">
    <property type="entry name" value="DNA POLYMERASE I"/>
    <property type="match status" value="1"/>
</dbReference>
<feature type="compositionally biased region" description="Polar residues" evidence="15">
    <location>
        <begin position="269"/>
        <end position="294"/>
    </location>
</feature>
<evidence type="ECO:0000256" key="1">
    <source>
        <dbReference type="ARBA" id="ARBA00007705"/>
    </source>
</evidence>
<keyword evidence="18" id="KW-1185">Reference proteome</keyword>
<dbReference type="EC" id="2.7.7.7" evidence="2"/>
<dbReference type="GO" id="GO:0006302">
    <property type="term" value="P:double-strand break repair"/>
    <property type="evidence" value="ECO:0007669"/>
    <property type="project" value="TreeGrafter"/>
</dbReference>
<keyword evidence="10" id="KW-0239">DNA-directed DNA polymerase</keyword>
<dbReference type="Pfam" id="PF00476">
    <property type="entry name" value="DNA_pol_A"/>
    <property type="match status" value="2"/>
</dbReference>
<dbReference type="InterPro" id="IPR043502">
    <property type="entry name" value="DNA/RNA_pol_sf"/>
</dbReference>
<keyword evidence="6" id="KW-0540">Nuclease</keyword>
<dbReference type="GO" id="GO:0006261">
    <property type="term" value="P:DNA-templated DNA replication"/>
    <property type="evidence" value="ECO:0007669"/>
    <property type="project" value="InterPro"/>
</dbReference>
<evidence type="ECO:0000256" key="7">
    <source>
        <dbReference type="ARBA" id="ARBA00022763"/>
    </source>
</evidence>
<dbReference type="SMART" id="SM00482">
    <property type="entry name" value="POLAc"/>
    <property type="match status" value="1"/>
</dbReference>
<dbReference type="SUPFAM" id="SSF56672">
    <property type="entry name" value="DNA/RNA polymerases"/>
    <property type="match status" value="1"/>
</dbReference>
<evidence type="ECO:0000256" key="2">
    <source>
        <dbReference type="ARBA" id="ARBA00012417"/>
    </source>
</evidence>
<evidence type="ECO:0000313" key="18">
    <source>
        <dbReference type="Proteomes" id="UP000824469"/>
    </source>
</evidence>
<evidence type="ECO:0000256" key="13">
    <source>
        <dbReference type="ARBA" id="ARBA00023204"/>
    </source>
</evidence>
<dbReference type="CDD" id="cd08640">
    <property type="entry name" value="DNA_pol_A_plastid_like"/>
    <property type="match status" value="1"/>
</dbReference>
<comment type="catalytic activity">
    <reaction evidence="14">
        <text>DNA(n) + a 2'-deoxyribonucleoside 5'-triphosphate = DNA(n+1) + diphosphate</text>
        <dbReference type="Rhea" id="RHEA:22508"/>
        <dbReference type="Rhea" id="RHEA-COMP:17339"/>
        <dbReference type="Rhea" id="RHEA-COMP:17340"/>
        <dbReference type="ChEBI" id="CHEBI:33019"/>
        <dbReference type="ChEBI" id="CHEBI:61560"/>
        <dbReference type="ChEBI" id="CHEBI:173112"/>
        <dbReference type="EC" id="2.7.7.7"/>
    </reaction>
</comment>
<evidence type="ECO:0000256" key="6">
    <source>
        <dbReference type="ARBA" id="ARBA00022722"/>
    </source>
</evidence>
<dbReference type="InterPro" id="IPR002298">
    <property type="entry name" value="DNA_polymerase_A"/>
</dbReference>
<feature type="domain" description="DNA-directed DNA polymerase family A palm" evidence="16">
    <location>
        <begin position="1018"/>
        <end position="1248"/>
    </location>
</feature>
<sequence length="1288" mass="143406">MAMGVTSQGPSMPCLPLHARHALHFASTPTFHLQSTGNWSSFLQRHPLMATKAVIAQNSHLIMAEEAQIAVNSHPVMSGEAKLAQNRYPLKARKEKVAYKRHSLMVGEEKDASNRHPVGAGGTKIASKGCLLVAGDARNASYGQMLLAGDTKIAANRSPLMECKEVKRVSNGYRQGNSRSIRYIGTPCRAERTYEREKESSSRQNTWFLEASAEKSGLQKHSDSRCQNSLPQKYYHENPIRKEFAARIELNSHSPWRKQAEKYRIMKQNSPSMSAASGTAEASSQHTVLHTSPASEAEEISSVIKTLDNGNQKAWSEENSVQEQELERPDDGKTGFYYSLRRQVGPYLLSEAEDKNGKGKGSYVSTWENDKESRVTNGKFIRPHNSEIIACNQVSTRVNECKETDHMDDLIATGGIFSNVIVEAQPEELFSELKDKNGKEGGYWSIGVENKDTVVTNSNFASPNDREVSASNQVATGVTDYKGDNVKDMLDRLYKQVFIVNNVETAKTVVGKLMGEYRNLAHACDTEVADIDVKKESPVGHGKVICFSIYCGSEANFGDGKSCVWVDVLDGGEDVLSVFAPYFEDSSIRKVFHNYSFDMHVIGNHGINVRGFYADTMHLARLWNSARREEGGYSLEALTMDPKVMNGAGVAGKDELIEGKVSMKTLFGKKNIKKDGSEGKTITIACVEELQRTQRMPWICYSALDSISTWRLWKSLQKKLKDTVWVFQGDSKRTMYDFYEEYWRPFGELLVQMESKGMLVDREYLSKMEEVAIVEQEKSALRFKNWASTYCPDAKYMNVGSDTQVRQLLFGGIPNKKDPNVVMPNERTMKVPNVDNFIEEGKKTPGKYRNIVLCGLGVPMEVEKYTMSGWPTVSSAALKALAGKVSVDYSNLEDEGENDYATDLDDGSAMLTSSGVNIGGQTTENKVEADPSVYGTAYGAFGGGKRGKEACQAIAALCEVSSINTLISNFLQPLQGKEISGIDGRVHCSLNINTETGRLSARKPNLQNQPALEKDRYKIRQAFIADSGNSLIVADYGQLELRILAHLSNCKSMLDAFKAGGDFHSRTAMNMYPHVRDAVEKNNVLLEWDPQPGEEKPPLPLLKDVFATERRKAKMLNFSIAYGKTAVGLSKDWKVTLQEAKETVNLWYKEREEVSRWQEERKHEAQTKQCVYTLLGRARHLPCLKSASFGQKGHIERAAINTPVQGSAADVAMCAMLEIARNARLKELGWTLVLQVHDEVILEGPTETAEEAKLLVVDCMSYPFYGKNILRVDLAVDAKYAPNWYAAK</sequence>
<keyword evidence="3" id="KW-0808">Transferase</keyword>
<keyword evidence="13" id="KW-0234">DNA repair</keyword>
<keyword evidence="9" id="KW-0269">Exonuclease</keyword>
<dbReference type="SUPFAM" id="SSF53098">
    <property type="entry name" value="Ribonuclease H-like"/>
    <property type="match status" value="1"/>
</dbReference>
<keyword evidence="5" id="KW-0235">DNA replication</keyword>
<gene>
    <name evidence="17" type="ORF">KI387_032312</name>
</gene>
<evidence type="ECO:0000256" key="14">
    <source>
        <dbReference type="ARBA" id="ARBA00049244"/>
    </source>
</evidence>
<evidence type="ECO:0000256" key="4">
    <source>
        <dbReference type="ARBA" id="ARBA00022695"/>
    </source>
</evidence>
<feature type="region of interest" description="Disordered" evidence="15">
    <location>
        <begin position="311"/>
        <end position="334"/>
    </location>
</feature>
<keyword evidence="11" id="KW-0809">Transit peptide</keyword>